<sequence length="153" mass="16889">MRSTKYTKIPTARRQLLTTAITLLLCILFFYFFNPDAQLSAEMKRFMNRAGAASIMESGVLGAFGLIWAAKNARNRHQADRYLREHVEAMRRLTGQGKDLAAIALFLEQADQDMVEAAEVSALASNFDKTVAKVGIGALAFLVAGTILQFWAA</sequence>
<protein>
    <submittedName>
        <fullName evidence="1">Uncharacterized protein</fullName>
    </submittedName>
</protein>
<organism evidence="1 2">
    <name type="scientific">Massilia orientalis</name>
    <dbReference type="NCBI Taxonomy" id="3050128"/>
    <lineage>
        <taxon>Bacteria</taxon>
        <taxon>Pseudomonadati</taxon>
        <taxon>Pseudomonadota</taxon>
        <taxon>Betaproteobacteria</taxon>
        <taxon>Burkholderiales</taxon>
        <taxon>Oxalobacteraceae</taxon>
        <taxon>Telluria group</taxon>
        <taxon>Massilia</taxon>
    </lineage>
</organism>
<gene>
    <name evidence="1" type="ORF">QPK29_020600</name>
</gene>
<reference evidence="1" key="1">
    <citation type="submission" date="2024-11" db="EMBL/GenBank/DDBJ databases">
        <title>Description of Massilia orientalis sp. nov., isolated from rhizosphere soil of Ageratina adenophora.</title>
        <authorList>
            <person name="Wang Y."/>
        </authorList>
    </citation>
    <scope>NUCLEOTIDE SEQUENCE</scope>
    <source>
        <strain evidence="1">YIM B02787</strain>
    </source>
</reference>
<proteinExistence type="predicted"/>
<evidence type="ECO:0000313" key="1">
    <source>
        <dbReference type="EMBL" id="MFJ1470118.1"/>
    </source>
</evidence>
<dbReference type="EMBL" id="JASNRB020000013">
    <property type="protein sequence ID" value="MFJ1470118.1"/>
    <property type="molecule type" value="Genomic_DNA"/>
</dbReference>
<keyword evidence="2" id="KW-1185">Reference proteome</keyword>
<evidence type="ECO:0000313" key="2">
    <source>
        <dbReference type="Proteomes" id="UP001168096"/>
    </source>
</evidence>
<accession>A0ACC7MG06</accession>
<comment type="caution">
    <text evidence="1">The sequence shown here is derived from an EMBL/GenBank/DDBJ whole genome shotgun (WGS) entry which is preliminary data.</text>
</comment>
<name>A0ACC7MG06_9BURK</name>
<dbReference type="Proteomes" id="UP001168096">
    <property type="component" value="Unassembled WGS sequence"/>
</dbReference>